<sequence length="176" mass="19914">MQIYLSTLTENDYAESLDMIEAAFRDVPHSNHDEHHLVAQLRKAPEYRYELEVVAKLETGDIIGHAMLSEVKIVNGESTYTALALAPVSVLPEYQQQGIGKALIQAVEERAKADDYTTVIVLGDPGYYHQLGYQTAADYDITAPFEIAPEYLMVKFLWDQLEEYPHGEVVYPESFN</sequence>
<dbReference type="Gene3D" id="3.40.630.30">
    <property type="match status" value="1"/>
</dbReference>
<dbReference type="InterPro" id="IPR016181">
    <property type="entry name" value="Acyl_CoA_acyltransferase"/>
</dbReference>
<dbReference type="SUPFAM" id="SSF55729">
    <property type="entry name" value="Acyl-CoA N-acyltransferases (Nat)"/>
    <property type="match status" value="1"/>
</dbReference>
<proteinExistence type="predicted"/>
<dbReference type="Pfam" id="PF13527">
    <property type="entry name" value="Acetyltransf_9"/>
    <property type="match status" value="1"/>
</dbReference>
<dbReference type="EMBL" id="PNGG01000012">
    <property type="protein sequence ID" value="PMC16794.1"/>
    <property type="molecule type" value="Genomic_DNA"/>
</dbReference>
<evidence type="ECO:0000313" key="3">
    <source>
        <dbReference type="Proteomes" id="UP000235748"/>
    </source>
</evidence>
<dbReference type="RefSeq" id="WP_049405302.1">
    <property type="nucleotide sequence ID" value="NZ_CP066062.1"/>
</dbReference>
<protein>
    <submittedName>
        <fullName evidence="2">N-acetyltransferase</fullName>
    </submittedName>
</protein>
<keyword evidence="2" id="KW-0808">Transferase</keyword>
<organism evidence="2 3">
    <name type="scientific">Staphylococcus pettenkoferi</name>
    <dbReference type="NCBI Taxonomy" id="170573"/>
    <lineage>
        <taxon>Bacteria</taxon>
        <taxon>Bacillati</taxon>
        <taxon>Bacillota</taxon>
        <taxon>Bacilli</taxon>
        <taxon>Bacillales</taxon>
        <taxon>Staphylococcaceae</taxon>
        <taxon>Staphylococcus</taxon>
    </lineage>
</organism>
<dbReference type="GeneID" id="98298927"/>
<reference evidence="2 3" key="1">
    <citation type="submission" date="2017-09" db="EMBL/GenBank/DDBJ databases">
        <title>Bacterial strain isolated from the female urinary microbiota.</title>
        <authorList>
            <person name="Thomas-White K."/>
            <person name="Kumar N."/>
            <person name="Forster S."/>
            <person name="Putonti C."/>
            <person name="Lawley T."/>
            <person name="Wolfe A.J."/>
        </authorList>
    </citation>
    <scope>NUCLEOTIDE SEQUENCE [LARGE SCALE GENOMIC DNA]</scope>
    <source>
        <strain evidence="2 3">UMB0834</strain>
    </source>
</reference>
<dbReference type="GO" id="GO:0016747">
    <property type="term" value="F:acyltransferase activity, transferring groups other than amino-acyl groups"/>
    <property type="evidence" value="ECO:0007669"/>
    <property type="project" value="InterPro"/>
</dbReference>
<dbReference type="CDD" id="cd04301">
    <property type="entry name" value="NAT_SF"/>
    <property type="match status" value="1"/>
</dbReference>
<dbReference type="Proteomes" id="UP000235748">
    <property type="component" value="Unassembled WGS sequence"/>
</dbReference>
<dbReference type="InterPro" id="IPR000182">
    <property type="entry name" value="GNAT_dom"/>
</dbReference>
<evidence type="ECO:0000313" key="2">
    <source>
        <dbReference type="EMBL" id="PMC16794.1"/>
    </source>
</evidence>
<name>A0A2K4DSQ4_9STAP</name>
<dbReference type="AlphaFoldDB" id="A0A2K4DSQ4"/>
<feature type="domain" description="N-acetyltransferase" evidence="1">
    <location>
        <begin position="3"/>
        <end position="158"/>
    </location>
</feature>
<accession>A0A2K4DSQ4</accession>
<gene>
    <name evidence="2" type="ORF">CJ235_12135</name>
</gene>
<dbReference type="STRING" id="170573.GCA_001076995_00879"/>
<comment type="caution">
    <text evidence="2">The sequence shown here is derived from an EMBL/GenBank/DDBJ whole genome shotgun (WGS) entry which is preliminary data.</text>
</comment>
<evidence type="ECO:0000259" key="1">
    <source>
        <dbReference type="PROSITE" id="PS51186"/>
    </source>
</evidence>
<dbReference type="PROSITE" id="PS51186">
    <property type="entry name" value="GNAT"/>
    <property type="match status" value="1"/>
</dbReference>